<accession>A0A2R6A7P4</accession>
<dbReference type="EMBL" id="NEXD01000160">
    <property type="protein sequence ID" value="PSN82348.1"/>
    <property type="molecule type" value="Genomic_DNA"/>
</dbReference>
<evidence type="ECO:0000256" key="3">
    <source>
        <dbReference type="ARBA" id="ARBA00022737"/>
    </source>
</evidence>
<dbReference type="InterPro" id="IPR023486">
    <property type="entry name" value="TFIIB_CS"/>
</dbReference>
<dbReference type="SUPFAM" id="SSF57783">
    <property type="entry name" value="Zinc beta-ribbon"/>
    <property type="match status" value="1"/>
</dbReference>
<proteinExistence type="inferred from homology"/>
<keyword evidence="6" id="KW-0863">Zinc-finger</keyword>
<dbReference type="PANTHER" id="PTHR11618:SF13">
    <property type="entry name" value="TRANSCRIPTION INITIATION FACTOR IIB"/>
    <property type="match status" value="1"/>
</dbReference>
<evidence type="ECO:0000313" key="8">
    <source>
        <dbReference type="EMBL" id="PSN82348.1"/>
    </source>
</evidence>
<dbReference type="SUPFAM" id="SSF47954">
    <property type="entry name" value="Cyclin-like"/>
    <property type="match status" value="2"/>
</dbReference>
<sequence>MKCPDCGSEEVAAKSTGETVCESCGAVLEERALDYGAEWVAFTPEEKERKMRTGAPLGPGALTSSLMTDINRRDASSLSPKQRAHAFLLRKLQKTNAMSPSFDRAVYFGSKQIDRACAALKIPDSVRKEAHIIYIDVISRGLHHGRSLAEVASASLFLAVRKANLPLSFDQLLEKKGTARTYRLLVTKMGLRLPIPDPLAFLSKLAANLGLEKSVEKKAEEILKRAKEVGISSGRDPAGVAAAAVYIACGGKLPQKDVAKAANVTEVTVRNRYREICDALKLPRPAVCERRNGKR</sequence>
<dbReference type="Pfam" id="PF00382">
    <property type="entry name" value="TFIIB"/>
    <property type="match status" value="2"/>
</dbReference>
<dbReference type="GO" id="GO:0097550">
    <property type="term" value="C:transcription preinitiation complex"/>
    <property type="evidence" value="ECO:0007669"/>
    <property type="project" value="TreeGrafter"/>
</dbReference>
<dbReference type="GO" id="GO:0008270">
    <property type="term" value="F:zinc ion binding"/>
    <property type="evidence" value="ECO:0007669"/>
    <property type="project" value="UniProtKB-KW"/>
</dbReference>
<comment type="caution">
    <text evidence="8">The sequence shown here is derived from an EMBL/GenBank/DDBJ whole genome shotgun (WGS) entry which is preliminary data.</text>
</comment>
<evidence type="ECO:0000256" key="2">
    <source>
        <dbReference type="ARBA" id="ARBA00013932"/>
    </source>
</evidence>
<dbReference type="InterPro" id="IPR013137">
    <property type="entry name" value="Znf_TFIIB"/>
</dbReference>
<dbReference type="PROSITE" id="PS00782">
    <property type="entry name" value="TFIIB"/>
    <property type="match status" value="1"/>
</dbReference>
<dbReference type="Pfam" id="PF08271">
    <property type="entry name" value="Zn_Ribbon_TF"/>
    <property type="match status" value="1"/>
</dbReference>
<dbReference type="AlphaFoldDB" id="A0A2R6A7P4"/>
<feature type="domain" description="TFIIB-type" evidence="7">
    <location>
        <begin position="1"/>
        <end position="29"/>
    </location>
</feature>
<comment type="similarity">
    <text evidence="1">Belongs to the TFIIB family.</text>
</comment>
<dbReference type="Proteomes" id="UP000240569">
    <property type="component" value="Unassembled WGS sequence"/>
</dbReference>
<gene>
    <name evidence="8" type="ORF">B9Q02_11815</name>
</gene>
<keyword evidence="6" id="KW-0862">Zinc</keyword>
<evidence type="ECO:0000256" key="1">
    <source>
        <dbReference type="ARBA" id="ARBA00010857"/>
    </source>
</evidence>
<evidence type="ECO:0000256" key="6">
    <source>
        <dbReference type="PROSITE-ProRule" id="PRU00469"/>
    </source>
</evidence>
<dbReference type="GO" id="GO:0017025">
    <property type="term" value="F:TBP-class protein binding"/>
    <property type="evidence" value="ECO:0007669"/>
    <property type="project" value="InterPro"/>
</dbReference>
<keyword evidence="5" id="KW-0804">Transcription</keyword>
<dbReference type="Gene3D" id="1.10.472.170">
    <property type="match status" value="1"/>
</dbReference>
<protein>
    <recommendedName>
        <fullName evidence="2">Transcription initiation factor IIB</fullName>
    </recommendedName>
</protein>
<dbReference type="PRINTS" id="PR00685">
    <property type="entry name" value="TIFACTORIIB"/>
</dbReference>
<dbReference type="SMART" id="SM00385">
    <property type="entry name" value="CYCLIN"/>
    <property type="match status" value="2"/>
</dbReference>
<keyword evidence="6" id="KW-0479">Metal-binding</keyword>
<evidence type="ECO:0000259" key="7">
    <source>
        <dbReference type="PROSITE" id="PS51134"/>
    </source>
</evidence>
<name>A0A2R6A7P4_9ARCH</name>
<dbReference type="CDD" id="cd20550">
    <property type="entry name" value="CYCLIN_TFIIB_archaea_like_rpt2"/>
    <property type="match status" value="1"/>
</dbReference>
<dbReference type="PANTHER" id="PTHR11618">
    <property type="entry name" value="TRANSCRIPTION INITIATION FACTOR IIB-RELATED"/>
    <property type="match status" value="1"/>
</dbReference>
<keyword evidence="4" id="KW-0805">Transcription regulation</keyword>
<dbReference type="Gene3D" id="1.10.472.10">
    <property type="entry name" value="Cyclin-like"/>
    <property type="match status" value="1"/>
</dbReference>
<evidence type="ECO:0000256" key="5">
    <source>
        <dbReference type="ARBA" id="ARBA00023163"/>
    </source>
</evidence>
<keyword evidence="3" id="KW-0677">Repeat</keyword>
<dbReference type="PROSITE" id="PS51134">
    <property type="entry name" value="ZF_TFIIB"/>
    <property type="match status" value="1"/>
</dbReference>
<evidence type="ECO:0000313" key="9">
    <source>
        <dbReference type="Proteomes" id="UP000240569"/>
    </source>
</evidence>
<evidence type="ECO:0000256" key="4">
    <source>
        <dbReference type="ARBA" id="ARBA00023015"/>
    </source>
</evidence>
<dbReference type="InterPro" id="IPR013150">
    <property type="entry name" value="TFIIB_cyclin"/>
</dbReference>
<dbReference type="InterPro" id="IPR013763">
    <property type="entry name" value="Cyclin-like_dom"/>
</dbReference>
<organism evidence="8 9">
    <name type="scientific">Candidatus Marsarchaeota G1 archaeon BE_D</name>
    <dbReference type="NCBI Taxonomy" id="1978156"/>
    <lineage>
        <taxon>Archaea</taxon>
        <taxon>Candidatus Marsarchaeota</taxon>
        <taxon>Candidatus Marsarchaeota group 1</taxon>
    </lineage>
</organism>
<reference evidence="8 9" key="1">
    <citation type="submission" date="2017-04" db="EMBL/GenBank/DDBJ databases">
        <title>Novel microbial lineages endemic to geothermal iron-oxide mats fill important gaps in the evolutionary history of Archaea.</title>
        <authorList>
            <person name="Jay Z.J."/>
            <person name="Beam J.P."/>
            <person name="Dlakic M."/>
            <person name="Rusch D.B."/>
            <person name="Kozubal M.A."/>
            <person name="Inskeep W.P."/>
        </authorList>
    </citation>
    <scope>NUCLEOTIDE SEQUENCE [LARGE SCALE GENOMIC DNA]</scope>
    <source>
        <strain evidence="8">BE_D</strain>
    </source>
</reference>
<dbReference type="InterPro" id="IPR000812">
    <property type="entry name" value="TFIIB"/>
</dbReference>
<dbReference type="GO" id="GO:0070897">
    <property type="term" value="P:transcription preinitiation complex assembly"/>
    <property type="evidence" value="ECO:0007669"/>
    <property type="project" value="InterPro"/>
</dbReference>
<dbReference type="InterPro" id="IPR036915">
    <property type="entry name" value="Cyclin-like_sf"/>
</dbReference>